<evidence type="ECO:0000313" key="2">
    <source>
        <dbReference type="EMBL" id="EEQ48542.1"/>
    </source>
</evidence>
<organism evidence="2 3">
    <name type="scientific">Selenomonas flueggei ATCC 43531</name>
    <dbReference type="NCBI Taxonomy" id="638302"/>
    <lineage>
        <taxon>Bacteria</taxon>
        <taxon>Bacillati</taxon>
        <taxon>Bacillota</taxon>
        <taxon>Negativicutes</taxon>
        <taxon>Selenomonadales</taxon>
        <taxon>Selenomonadaceae</taxon>
        <taxon>Selenomonas</taxon>
    </lineage>
</organism>
<evidence type="ECO:0000256" key="1">
    <source>
        <dbReference type="SAM" id="MobiDB-lite"/>
    </source>
</evidence>
<feature type="compositionally biased region" description="Low complexity" evidence="1">
    <location>
        <begin position="136"/>
        <end position="170"/>
    </location>
</feature>
<keyword evidence="3" id="KW-1185">Reference proteome</keyword>
<feature type="region of interest" description="Disordered" evidence="1">
    <location>
        <begin position="43"/>
        <end position="170"/>
    </location>
</feature>
<feature type="compositionally biased region" description="Basic and acidic residues" evidence="1">
    <location>
        <begin position="43"/>
        <end position="64"/>
    </location>
</feature>
<dbReference type="EMBL" id="ACLA01000015">
    <property type="protein sequence ID" value="EEQ48542.1"/>
    <property type="molecule type" value="Genomic_DNA"/>
</dbReference>
<protein>
    <submittedName>
        <fullName evidence="2">Uncharacterized protein</fullName>
    </submittedName>
</protein>
<feature type="non-terminal residue" evidence="2">
    <location>
        <position position="170"/>
    </location>
</feature>
<dbReference type="STRING" id="638302.HMPREF0908_1129"/>
<dbReference type="Proteomes" id="UP000005309">
    <property type="component" value="Unassembled WGS sequence"/>
</dbReference>
<name>C4V3N5_9FIRM</name>
<reference evidence="2 3" key="1">
    <citation type="submission" date="2009-04" db="EMBL/GenBank/DDBJ databases">
        <authorList>
            <person name="Qin X."/>
            <person name="Bachman B."/>
            <person name="Battles P."/>
            <person name="Bell A."/>
            <person name="Bess C."/>
            <person name="Bickham C."/>
            <person name="Chaboub L."/>
            <person name="Chen D."/>
            <person name="Coyle M."/>
            <person name="Deiros D.R."/>
            <person name="Dinh H."/>
            <person name="Forbes L."/>
            <person name="Fowler G."/>
            <person name="Francisco L."/>
            <person name="Fu Q."/>
            <person name="Gubbala S."/>
            <person name="Hale W."/>
            <person name="Han Y."/>
            <person name="Hemphill L."/>
            <person name="Highlander S.K."/>
            <person name="Hirani K."/>
            <person name="Hogues M."/>
            <person name="Jackson L."/>
            <person name="Jakkamsetti A."/>
            <person name="Javaid M."/>
            <person name="Jiang H."/>
            <person name="Korchina V."/>
            <person name="Kovar C."/>
            <person name="Lara F."/>
            <person name="Lee S."/>
            <person name="Mata R."/>
            <person name="Mathew T."/>
            <person name="Moen C."/>
            <person name="Morales K."/>
            <person name="Munidasa M."/>
            <person name="Nazareth L."/>
            <person name="Ngo R."/>
            <person name="Nguyen L."/>
            <person name="Okwuonu G."/>
            <person name="Ongeri F."/>
            <person name="Patil S."/>
            <person name="Petrosino J."/>
            <person name="Pham C."/>
            <person name="Pham P."/>
            <person name="Pu L.-L."/>
            <person name="Puazo M."/>
            <person name="Raj R."/>
            <person name="Reid J."/>
            <person name="Rouhana J."/>
            <person name="Saada N."/>
            <person name="Shang Y."/>
            <person name="Simmons D."/>
            <person name="Thornton R."/>
            <person name="Warren J."/>
            <person name="Weissenberger G."/>
            <person name="Zhang J."/>
            <person name="Zhang L."/>
            <person name="Zhou C."/>
            <person name="Zhu D."/>
            <person name="Muzny D."/>
            <person name="Worley K."/>
            <person name="Gibbs R."/>
        </authorList>
    </citation>
    <scope>NUCLEOTIDE SEQUENCE [LARGE SCALE GENOMIC DNA]</scope>
    <source>
        <strain evidence="2 3">ATCC 43531</strain>
    </source>
</reference>
<feature type="compositionally biased region" description="Low complexity" evidence="1">
    <location>
        <begin position="65"/>
        <end position="81"/>
    </location>
</feature>
<evidence type="ECO:0000313" key="3">
    <source>
        <dbReference type="Proteomes" id="UP000005309"/>
    </source>
</evidence>
<proteinExistence type="predicted"/>
<dbReference type="Gene3D" id="1.10.10.2480">
    <property type="match status" value="1"/>
</dbReference>
<feature type="compositionally biased region" description="Basic and acidic residues" evidence="1">
    <location>
        <begin position="82"/>
        <end position="94"/>
    </location>
</feature>
<dbReference type="HOGENOM" id="CLU_1574097_0_0_9"/>
<accession>C4V3N5</accession>
<gene>
    <name evidence="2" type="ORF">HMPREF0908_1129</name>
</gene>
<dbReference type="AlphaFoldDB" id="C4V3N5"/>
<sequence>MSEAKYRITDLAKEFKTDKGTIIDILKSKNYKVKNMFSAVGEEERAAVKAELGRTAKPVRKESLPSKAASKSAAPKATAPKKPVEKADDTEKPAVKAPSAPTEEKERPVLRARTKAPGIVIVRQAPAKTAAEAPQRRSSAGAAGGSASRSARPAGRSGNARPAAPAMPAM</sequence>
<comment type="caution">
    <text evidence="2">The sequence shown here is derived from an EMBL/GenBank/DDBJ whole genome shotgun (WGS) entry which is preliminary data.</text>
</comment>